<keyword evidence="6" id="KW-0408">Iron</keyword>
<dbReference type="InterPro" id="IPR042098">
    <property type="entry name" value="TauD-like_sf"/>
</dbReference>
<sequence>MAVAFTGLEPFGVEITGASGGRLVDRRAADECRAALDEHGVVIYRELGIGDDDLVAFTRLLGEPVVAKTSEHRHPEIDTITLDPAKTNAALAAVRRGNFHWHIDGATIDVPQQATLLTAREVDPAGGDTEFANTFLAYQALPEKEKAELDGLRVVHSFAAAQLRANPEASERERAVWERVSPKVHPLVWTRQNGRRSLLVGATAGEVVGRPPEEGRALLDRLTEWATQPRFVLRHRWRRGDLVIWDNTGMLHRAMPFEPTSLRLMHRTTLVGEEAVA</sequence>
<dbReference type="Gene3D" id="3.60.130.10">
    <property type="entry name" value="Clavaminate synthase-like"/>
    <property type="match status" value="1"/>
</dbReference>
<organism evidence="8 9">
    <name type="scientific">Actinomadura rugatobispora</name>
    <dbReference type="NCBI Taxonomy" id="1994"/>
    <lineage>
        <taxon>Bacteria</taxon>
        <taxon>Bacillati</taxon>
        <taxon>Actinomycetota</taxon>
        <taxon>Actinomycetes</taxon>
        <taxon>Streptosporangiales</taxon>
        <taxon>Thermomonosporaceae</taxon>
        <taxon>Actinomadura</taxon>
    </lineage>
</organism>
<dbReference type="RefSeq" id="WP_378289386.1">
    <property type="nucleotide sequence ID" value="NZ_JBHSON010000099.1"/>
</dbReference>
<dbReference type="PANTHER" id="PTHR43779">
    <property type="entry name" value="DIOXYGENASE RV0097-RELATED"/>
    <property type="match status" value="1"/>
</dbReference>
<keyword evidence="4 8" id="KW-0223">Dioxygenase</keyword>
<evidence type="ECO:0000256" key="5">
    <source>
        <dbReference type="ARBA" id="ARBA00023002"/>
    </source>
</evidence>
<keyword evidence="3" id="KW-0479">Metal-binding</keyword>
<reference evidence="9" key="1">
    <citation type="journal article" date="2019" name="Int. J. Syst. Evol. Microbiol.">
        <title>The Global Catalogue of Microorganisms (GCM) 10K type strain sequencing project: providing services to taxonomists for standard genome sequencing and annotation.</title>
        <authorList>
            <consortium name="The Broad Institute Genomics Platform"/>
            <consortium name="The Broad Institute Genome Sequencing Center for Infectious Disease"/>
            <person name="Wu L."/>
            <person name="Ma J."/>
        </authorList>
    </citation>
    <scope>NUCLEOTIDE SEQUENCE [LARGE SCALE GENOMIC DNA]</scope>
    <source>
        <strain evidence="9">KCTC 42087</strain>
    </source>
</reference>
<accession>A0ABW1AEG2</accession>
<dbReference type="EMBL" id="JBHSON010000099">
    <property type="protein sequence ID" value="MFC5752911.1"/>
    <property type="molecule type" value="Genomic_DNA"/>
</dbReference>
<comment type="similarity">
    <text evidence="2">Belongs to the TfdA dioxygenase family.</text>
</comment>
<keyword evidence="9" id="KW-1185">Reference proteome</keyword>
<evidence type="ECO:0000256" key="4">
    <source>
        <dbReference type="ARBA" id="ARBA00022964"/>
    </source>
</evidence>
<evidence type="ECO:0000256" key="3">
    <source>
        <dbReference type="ARBA" id="ARBA00022723"/>
    </source>
</evidence>
<evidence type="ECO:0000256" key="1">
    <source>
        <dbReference type="ARBA" id="ARBA00001954"/>
    </source>
</evidence>
<dbReference type="InterPro" id="IPR003819">
    <property type="entry name" value="TauD/TfdA-like"/>
</dbReference>
<evidence type="ECO:0000259" key="7">
    <source>
        <dbReference type="Pfam" id="PF02668"/>
    </source>
</evidence>
<comment type="caution">
    <text evidence="8">The sequence shown here is derived from an EMBL/GenBank/DDBJ whole genome shotgun (WGS) entry which is preliminary data.</text>
</comment>
<comment type="cofactor">
    <cofactor evidence="1">
        <name>Fe(2+)</name>
        <dbReference type="ChEBI" id="CHEBI:29033"/>
    </cofactor>
</comment>
<feature type="domain" description="TauD/TfdA-like" evidence="7">
    <location>
        <begin position="7"/>
        <end position="269"/>
    </location>
</feature>
<keyword evidence="5" id="KW-0560">Oxidoreductase</keyword>
<proteinExistence type="inferred from homology"/>
<evidence type="ECO:0000313" key="8">
    <source>
        <dbReference type="EMBL" id="MFC5752911.1"/>
    </source>
</evidence>
<dbReference type="Proteomes" id="UP001596074">
    <property type="component" value="Unassembled WGS sequence"/>
</dbReference>
<dbReference type="Pfam" id="PF02668">
    <property type="entry name" value="TauD"/>
    <property type="match status" value="1"/>
</dbReference>
<gene>
    <name evidence="8" type="ORF">ACFPZN_45475</name>
</gene>
<dbReference type="GO" id="GO:0051213">
    <property type="term" value="F:dioxygenase activity"/>
    <property type="evidence" value="ECO:0007669"/>
    <property type="project" value="UniProtKB-KW"/>
</dbReference>
<evidence type="ECO:0000313" key="9">
    <source>
        <dbReference type="Proteomes" id="UP001596074"/>
    </source>
</evidence>
<dbReference type="InterPro" id="IPR051178">
    <property type="entry name" value="TfdA_dioxygenase"/>
</dbReference>
<dbReference type="PANTHER" id="PTHR43779:SF3">
    <property type="entry name" value="(3R)-3-[(CARBOXYMETHYL)AMINO]FATTY ACID OXYGENASE_DECARBOXYLASE"/>
    <property type="match status" value="1"/>
</dbReference>
<dbReference type="SUPFAM" id="SSF51197">
    <property type="entry name" value="Clavaminate synthase-like"/>
    <property type="match status" value="1"/>
</dbReference>
<evidence type="ECO:0000256" key="6">
    <source>
        <dbReference type="ARBA" id="ARBA00023004"/>
    </source>
</evidence>
<name>A0ABW1AEG2_9ACTN</name>
<evidence type="ECO:0000256" key="2">
    <source>
        <dbReference type="ARBA" id="ARBA00005896"/>
    </source>
</evidence>
<protein>
    <submittedName>
        <fullName evidence="8">TauD/TfdA dioxygenase family protein</fullName>
    </submittedName>
</protein>